<dbReference type="AlphaFoldDB" id="A0A254TFL6"/>
<dbReference type="EMBL" id="LSTO01000001">
    <property type="protein sequence ID" value="OWW21436.1"/>
    <property type="molecule type" value="Genomic_DNA"/>
</dbReference>
<protein>
    <recommendedName>
        <fullName evidence="2">UspA domain-containing protein</fullName>
    </recommendedName>
</protein>
<name>A0A254TFL6_9BURK</name>
<evidence type="ECO:0000256" key="1">
    <source>
        <dbReference type="ARBA" id="ARBA00008791"/>
    </source>
</evidence>
<comment type="caution">
    <text evidence="3">The sequence shown here is derived from an EMBL/GenBank/DDBJ whole genome shotgun (WGS) entry which is preliminary data.</text>
</comment>
<dbReference type="RefSeq" id="WP_088708292.1">
    <property type="nucleotide sequence ID" value="NZ_LSTO01000001.1"/>
</dbReference>
<comment type="similarity">
    <text evidence="1">Belongs to the universal stress protein A family.</text>
</comment>
<dbReference type="PRINTS" id="PR01438">
    <property type="entry name" value="UNVRSLSTRESS"/>
</dbReference>
<dbReference type="InterPro" id="IPR006015">
    <property type="entry name" value="Universal_stress_UspA"/>
</dbReference>
<reference evidence="3 4" key="1">
    <citation type="submission" date="2016-02" db="EMBL/GenBank/DDBJ databases">
        <authorList>
            <person name="Wen L."/>
            <person name="He K."/>
            <person name="Yang H."/>
        </authorList>
    </citation>
    <scope>NUCLEOTIDE SEQUENCE [LARGE SCALE GENOMIC DNA]</scope>
    <source>
        <strain evidence="3 4">TSA40</strain>
    </source>
</reference>
<gene>
    <name evidence="3" type="ORF">AYR66_20040</name>
</gene>
<proteinExistence type="inferred from homology"/>
<dbReference type="OrthoDB" id="9792500at2"/>
<dbReference type="PANTHER" id="PTHR46268">
    <property type="entry name" value="STRESS RESPONSE PROTEIN NHAX"/>
    <property type="match status" value="1"/>
</dbReference>
<sequence length="307" mass="33510">MSRIGKILVATNYSEDARRAENRAAMLSVQLKAGLLELMALQKTRMGMRMPAVLAEAVAVHEDDAWAMLERQEGLRPLLGREDGPSCVRTLREGSPPQAIVERAREIGADLIVVPAQGKRFLADMFATQGNDELIRMADRPVLLVNAEPADAYRSVIVAIDFSEESVEAARVALAIAPSAHITFLHAFRVTDEDMMMEAGVSLDVVHNLRMRAREAARVRLNQLIDSLDPRKQLISRVIQHGKPAVVIGAQARQSNADLIALGKHGKSRFAEFLLGSVTQRLVDAGGCDLLVTAGQQCIEPELRPAA</sequence>
<dbReference type="InterPro" id="IPR006016">
    <property type="entry name" value="UspA"/>
</dbReference>
<feature type="domain" description="UspA" evidence="2">
    <location>
        <begin position="153"/>
        <end position="292"/>
    </location>
</feature>
<dbReference type="Proteomes" id="UP000197535">
    <property type="component" value="Unassembled WGS sequence"/>
</dbReference>
<dbReference type="SUPFAM" id="SSF52402">
    <property type="entry name" value="Adenine nucleotide alpha hydrolases-like"/>
    <property type="match status" value="2"/>
</dbReference>
<evidence type="ECO:0000259" key="2">
    <source>
        <dbReference type="Pfam" id="PF00582"/>
    </source>
</evidence>
<keyword evidence="4" id="KW-1185">Reference proteome</keyword>
<dbReference type="CDD" id="cd00293">
    <property type="entry name" value="USP-like"/>
    <property type="match status" value="2"/>
</dbReference>
<evidence type="ECO:0000313" key="4">
    <source>
        <dbReference type="Proteomes" id="UP000197535"/>
    </source>
</evidence>
<dbReference type="PANTHER" id="PTHR46268:SF6">
    <property type="entry name" value="UNIVERSAL STRESS PROTEIN UP12"/>
    <property type="match status" value="1"/>
</dbReference>
<accession>A0A254TFL6</accession>
<dbReference type="InterPro" id="IPR014729">
    <property type="entry name" value="Rossmann-like_a/b/a_fold"/>
</dbReference>
<organism evidence="3 4">
    <name type="scientific">Noviherbaspirillum denitrificans</name>
    <dbReference type="NCBI Taxonomy" id="1968433"/>
    <lineage>
        <taxon>Bacteria</taxon>
        <taxon>Pseudomonadati</taxon>
        <taxon>Pseudomonadota</taxon>
        <taxon>Betaproteobacteria</taxon>
        <taxon>Burkholderiales</taxon>
        <taxon>Oxalobacteraceae</taxon>
        <taxon>Noviherbaspirillum</taxon>
    </lineage>
</organism>
<dbReference type="Gene3D" id="3.40.50.620">
    <property type="entry name" value="HUPs"/>
    <property type="match status" value="2"/>
</dbReference>
<dbReference type="Pfam" id="PF00582">
    <property type="entry name" value="Usp"/>
    <property type="match status" value="2"/>
</dbReference>
<evidence type="ECO:0000313" key="3">
    <source>
        <dbReference type="EMBL" id="OWW21436.1"/>
    </source>
</evidence>
<feature type="domain" description="UspA" evidence="2">
    <location>
        <begin position="5"/>
        <end position="145"/>
    </location>
</feature>